<evidence type="ECO:0000313" key="4">
    <source>
        <dbReference type="Proteomes" id="UP000507470"/>
    </source>
</evidence>
<gene>
    <name evidence="3" type="ORF">MCOR_838</name>
</gene>
<dbReference type="EMBL" id="CACVKT020000195">
    <property type="protein sequence ID" value="CAC5356906.1"/>
    <property type="molecule type" value="Genomic_DNA"/>
</dbReference>
<name>A0A6J7ZWS4_MYTCO</name>
<accession>A0A6J7ZWS4</accession>
<feature type="compositionally biased region" description="Basic and acidic residues" evidence="1">
    <location>
        <begin position="150"/>
        <end position="225"/>
    </location>
</feature>
<dbReference type="Proteomes" id="UP000507470">
    <property type="component" value="Unassembled WGS sequence"/>
</dbReference>
<feature type="compositionally biased region" description="Polar residues" evidence="1">
    <location>
        <begin position="240"/>
        <end position="249"/>
    </location>
</feature>
<evidence type="ECO:0000313" key="3">
    <source>
        <dbReference type="EMBL" id="CAC5356906.1"/>
    </source>
</evidence>
<keyword evidence="4" id="KW-1185">Reference proteome</keyword>
<keyword evidence="2" id="KW-1133">Transmembrane helix</keyword>
<keyword evidence="2" id="KW-0472">Membrane</keyword>
<evidence type="ECO:0000256" key="1">
    <source>
        <dbReference type="SAM" id="MobiDB-lite"/>
    </source>
</evidence>
<evidence type="ECO:0000256" key="2">
    <source>
        <dbReference type="SAM" id="Phobius"/>
    </source>
</evidence>
<reference evidence="3 4" key="1">
    <citation type="submission" date="2020-06" db="EMBL/GenBank/DDBJ databases">
        <authorList>
            <person name="Li R."/>
            <person name="Bekaert M."/>
        </authorList>
    </citation>
    <scope>NUCLEOTIDE SEQUENCE [LARGE SCALE GENOMIC DNA]</scope>
    <source>
        <strain evidence="4">wild</strain>
    </source>
</reference>
<protein>
    <submittedName>
        <fullName evidence="3">Uncharacterized protein</fullName>
    </submittedName>
</protein>
<keyword evidence="2" id="KW-0812">Transmembrane</keyword>
<proteinExistence type="predicted"/>
<dbReference type="AlphaFoldDB" id="A0A6J7ZWS4"/>
<feature type="region of interest" description="Disordered" evidence="1">
    <location>
        <begin position="147"/>
        <end position="249"/>
    </location>
</feature>
<organism evidence="3 4">
    <name type="scientific">Mytilus coruscus</name>
    <name type="common">Sea mussel</name>
    <dbReference type="NCBI Taxonomy" id="42192"/>
    <lineage>
        <taxon>Eukaryota</taxon>
        <taxon>Metazoa</taxon>
        <taxon>Spiralia</taxon>
        <taxon>Lophotrochozoa</taxon>
        <taxon>Mollusca</taxon>
        <taxon>Bivalvia</taxon>
        <taxon>Autobranchia</taxon>
        <taxon>Pteriomorphia</taxon>
        <taxon>Mytilida</taxon>
        <taxon>Mytiloidea</taxon>
        <taxon>Mytilidae</taxon>
        <taxon>Mytilinae</taxon>
        <taxon>Mytilus</taxon>
    </lineage>
</organism>
<sequence length="307" mass="35159">MINKKKKRERLSSVVAGGNSKQYLGKELQLSDIDKMTPEQIDKLYCKYEARLGASMTKTLGNSFINLYVMGVSKYFKVVDPPKLIQDLKEDPFLNHGLTNICCELYYKYGMYLAPFTAMLTTARHIEPLASIDFKNKDENNDIKMMNENSKQEETGERSERAERDTLRSPSKEIFKKPKPKDPKRVAAGKKGAEAKKMKAELRKKEEEKLKKENAKFKMASEKSDLPQITKDSDTETDCESNPSVERNSGSKVDYKFALFSIGIVGLGLFFYNQSKKPEKMIKEIVVGKEITKPEKQKKEIDPFEFN</sequence>
<feature type="transmembrane region" description="Helical" evidence="2">
    <location>
        <begin position="253"/>
        <end position="272"/>
    </location>
</feature>